<dbReference type="InterPro" id="IPR021682">
    <property type="entry name" value="DUF2933"/>
</dbReference>
<dbReference type="Proteomes" id="UP000037660">
    <property type="component" value="Unassembled WGS sequence"/>
</dbReference>
<dbReference type="EMBL" id="BBYR01000005">
    <property type="protein sequence ID" value="GAP34023.1"/>
    <property type="molecule type" value="Genomic_DNA"/>
</dbReference>
<feature type="compositionally biased region" description="Low complexity" evidence="1">
    <location>
        <begin position="74"/>
        <end position="88"/>
    </location>
</feature>
<evidence type="ECO:0000313" key="4">
    <source>
        <dbReference type="Proteomes" id="UP000037660"/>
    </source>
</evidence>
<accession>A0A0K8NUH9</accession>
<gene>
    <name evidence="3" type="ORF">ISF6_3449</name>
</gene>
<feature type="transmembrane region" description="Helical" evidence="2">
    <location>
        <begin position="41"/>
        <end position="61"/>
    </location>
</feature>
<reference evidence="3 4" key="2">
    <citation type="journal article" date="2016" name="Science">
        <title>A bacterium that degrades and assimilates poly(ethylene terephthalate).</title>
        <authorList>
            <person name="Yoshida S."/>
            <person name="Hiraga K."/>
            <person name="Takehana T."/>
            <person name="Taniguchi I."/>
            <person name="Yamaji H."/>
            <person name="Maeda Y."/>
            <person name="Toyohara K."/>
            <person name="Miyamoto K."/>
            <person name="Kimura Y."/>
            <person name="Oda K."/>
        </authorList>
    </citation>
    <scope>NUCLEOTIDE SEQUENCE [LARGE SCALE GENOMIC DNA]</scope>
    <source>
        <strain evidence="4">NBRC 110686 / TISTR 2288 / 201-F6</strain>
    </source>
</reference>
<evidence type="ECO:0000256" key="1">
    <source>
        <dbReference type="SAM" id="MobiDB-lite"/>
    </source>
</evidence>
<dbReference type="AlphaFoldDB" id="A0A0K8NUH9"/>
<organism evidence="3 4">
    <name type="scientific">Piscinibacter sakaiensis</name>
    <name type="common">Ideonella sakaiensis</name>
    <dbReference type="NCBI Taxonomy" id="1547922"/>
    <lineage>
        <taxon>Bacteria</taxon>
        <taxon>Pseudomonadati</taxon>
        <taxon>Pseudomonadota</taxon>
        <taxon>Betaproteobacteria</taxon>
        <taxon>Burkholderiales</taxon>
        <taxon>Sphaerotilaceae</taxon>
        <taxon>Piscinibacter</taxon>
    </lineage>
</organism>
<evidence type="ECO:0000256" key="2">
    <source>
        <dbReference type="SAM" id="Phobius"/>
    </source>
</evidence>
<name>A0A0K8NUH9_PISS1</name>
<keyword evidence="2" id="KW-0812">Transmembrane</keyword>
<protein>
    <submittedName>
        <fullName evidence="3">Asl7591 protein</fullName>
    </submittedName>
</protein>
<proteinExistence type="predicted"/>
<dbReference type="OrthoDB" id="5298481at2"/>
<keyword evidence="4" id="KW-1185">Reference proteome</keyword>
<sequence>MDTLHTHGQSTPSFWRSRYGIGWLVLAGIAAWFLWTEHRAHLFGALPWLVLLACPLMHVFMHRGHHGHHGHGGTPTPAERPAATPRPGDNTGAAP</sequence>
<reference evidence="4" key="1">
    <citation type="submission" date="2015-07" db="EMBL/GenBank/DDBJ databases">
        <title>Discovery of a poly(ethylene terephthalate assimilation.</title>
        <authorList>
            <person name="Yoshida S."/>
            <person name="Hiraga K."/>
            <person name="Takehana T."/>
            <person name="Taniguchi I."/>
            <person name="Yamaji H."/>
            <person name="Maeda Y."/>
            <person name="Toyohara K."/>
            <person name="Miyamoto K."/>
            <person name="Kimura Y."/>
            <person name="Oda K."/>
        </authorList>
    </citation>
    <scope>NUCLEOTIDE SEQUENCE [LARGE SCALE GENOMIC DNA]</scope>
    <source>
        <strain evidence="4">NBRC 110686 / TISTR 2288 / 201-F6</strain>
    </source>
</reference>
<dbReference type="Pfam" id="PF11666">
    <property type="entry name" value="DUF2933"/>
    <property type="match status" value="1"/>
</dbReference>
<dbReference type="RefSeq" id="WP_054018177.1">
    <property type="nucleotide sequence ID" value="NZ_BBYR01000005.1"/>
</dbReference>
<comment type="caution">
    <text evidence="3">The sequence shown here is derived from an EMBL/GenBank/DDBJ whole genome shotgun (WGS) entry which is preliminary data.</text>
</comment>
<keyword evidence="2" id="KW-1133">Transmembrane helix</keyword>
<feature type="region of interest" description="Disordered" evidence="1">
    <location>
        <begin position="65"/>
        <end position="95"/>
    </location>
</feature>
<keyword evidence="2" id="KW-0472">Membrane</keyword>
<evidence type="ECO:0000313" key="3">
    <source>
        <dbReference type="EMBL" id="GAP34023.1"/>
    </source>
</evidence>
<dbReference type="STRING" id="1547922.ISF6_3449"/>
<feature type="transmembrane region" description="Helical" evidence="2">
    <location>
        <begin position="19"/>
        <end position="35"/>
    </location>
</feature>